<dbReference type="Proteomes" id="UP000317318">
    <property type="component" value="Chromosome"/>
</dbReference>
<gene>
    <name evidence="1" type="ORF">Pan189_30020</name>
</gene>
<keyword evidence="2" id="KW-1185">Reference proteome</keyword>
<protein>
    <submittedName>
        <fullName evidence="1">Uncharacterized protein</fullName>
    </submittedName>
</protein>
<dbReference type="EMBL" id="CP036268">
    <property type="protein sequence ID" value="QDT38607.1"/>
    <property type="molecule type" value="Genomic_DNA"/>
</dbReference>
<dbReference type="OrthoDB" id="211997at2"/>
<dbReference type="AlphaFoldDB" id="A0A517R430"/>
<name>A0A517R430_9PLAN</name>
<sequence>MAKRRNPQPVDLPTERLEIVHRLVVFAEGRDPADVTVERFTEETGINNRRIYRHFKSWLDLREEAGLPRRVAGRRQYSDDELMIEYYSLTLKLRRLPTFAEINQHARMSDNPFRNRFGSMDTIQRKFRKWLKTARKDLNEMEMHGEAAPDDGGARLVFQRWSALKPGFALKSSEYRTGERIDRHHIDFLVVMDHDWPGCPWPVVLLGNVWRGQVASEDDESTRQG</sequence>
<evidence type="ECO:0000313" key="2">
    <source>
        <dbReference type="Proteomes" id="UP000317318"/>
    </source>
</evidence>
<dbReference type="KEGG" id="svp:Pan189_30020"/>
<dbReference type="RefSeq" id="WP_145364698.1">
    <property type="nucleotide sequence ID" value="NZ_CP036268.1"/>
</dbReference>
<reference evidence="1 2" key="1">
    <citation type="submission" date="2019-02" db="EMBL/GenBank/DDBJ databases">
        <title>Deep-cultivation of Planctomycetes and their phenomic and genomic characterization uncovers novel biology.</title>
        <authorList>
            <person name="Wiegand S."/>
            <person name="Jogler M."/>
            <person name="Boedeker C."/>
            <person name="Pinto D."/>
            <person name="Vollmers J."/>
            <person name="Rivas-Marin E."/>
            <person name="Kohn T."/>
            <person name="Peeters S.H."/>
            <person name="Heuer A."/>
            <person name="Rast P."/>
            <person name="Oberbeckmann S."/>
            <person name="Bunk B."/>
            <person name="Jeske O."/>
            <person name="Meyerdierks A."/>
            <person name="Storesund J.E."/>
            <person name="Kallscheuer N."/>
            <person name="Luecker S."/>
            <person name="Lage O.M."/>
            <person name="Pohl T."/>
            <person name="Merkel B.J."/>
            <person name="Hornburger P."/>
            <person name="Mueller R.-W."/>
            <person name="Bruemmer F."/>
            <person name="Labrenz M."/>
            <person name="Spormann A.M."/>
            <person name="Op den Camp H."/>
            <person name="Overmann J."/>
            <person name="Amann R."/>
            <person name="Jetten M.S.M."/>
            <person name="Mascher T."/>
            <person name="Medema M.H."/>
            <person name="Devos D.P."/>
            <person name="Kaster A.-K."/>
            <person name="Ovreas L."/>
            <person name="Rohde M."/>
            <person name="Galperin M.Y."/>
            <person name="Jogler C."/>
        </authorList>
    </citation>
    <scope>NUCLEOTIDE SEQUENCE [LARGE SCALE GENOMIC DNA]</scope>
    <source>
        <strain evidence="1 2">Pan189</strain>
    </source>
</reference>
<accession>A0A517R430</accession>
<organism evidence="1 2">
    <name type="scientific">Stratiformator vulcanicus</name>
    <dbReference type="NCBI Taxonomy" id="2527980"/>
    <lineage>
        <taxon>Bacteria</taxon>
        <taxon>Pseudomonadati</taxon>
        <taxon>Planctomycetota</taxon>
        <taxon>Planctomycetia</taxon>
        <taxon>Planctomycetales</taxon>
        <taxon>Planctomycetaceae</taxon>
        <taxon>Stratiformator</taxon>
    </lineage>
</organism>
<proteinExistence type="predicted"/>
<evidence type="ECO:0000313" key="1">
    <source>
        <dbReference type="EMBL" id="QDT38607.1"/>
    </source>
</evidence>